<feature type="region of interest" description="Disordered" evidence="1">
    <location>
        <begin position="197"/>
        <end position="222"/>
    </location>
</feature>
<evidence type="ECO:0000313" key="5">
    <source>
        <dbReference type="Proteomes" id="UP000188532"/>
    </source>
</evidence>
<dbReference type="Gene3D" id="1.10.10.1020">
    <property type="entry name" value="RecBCD complex, subunit RecD, N-terminal domain"/>
    <property type="match status" value="1"/>
</dbReference>
<dbReference type="SUPFAM" id="SSF52540">
    <property type="entry name" value="P-loop containing nucleoside triphosphate hydrolases"/>
    <property type="match status" value="1"/>
</dbReference>
<name>A0A1V3WJ12_MYCKA</name>
<dbReference type="AlphaFoldDB" id="A0A1V3WJ12"/>
<dbReference type="InterPro" id="IPR041851">
    <property type="entry name" value="RecD_N_sf"/>
</dbReference>
<accession>A0A1V3WJ12</accession>
<dbReference type="Proteomes" id="UP000189229">
    <property type="component" value="Unassembled WGS sequence"/>
</dbReference>
<evidence type="ECO:0000256" key="1">
    <source>
        <dbReference type="SAM" id="MobiDB-lite"/>
    </source>
</evidence>
<proteinExistence type="predicted"/>
<protein>
    <submittedName>
        <fullName evidence="4">ATPase, AAA family protein</fullName>
    </submittedName>
</protein>
<gene>
    <name evidence="4" type="ORF">BZL29_7155</name>
    <name evidence="3" type="ORF">BZL30_8591</name>
</gene>
<dbReference type="EMBL" id="MVBM01000010">
    <property type="protein sequence ID" value="OOK65635.1"/>
    <property type="molecule type" value="Genomic_DNA"/>
</dbReference>
<evidence type="ECO:0000259" key="2">
    <source>
        <dbReference type="Pfam" id="PF21185"/>
    </source>
</evidence>
<dbReference type="InterPro" id="IPR027417">
    <property type="entry name" value="P-loop_NTPase"/>
</dbReference>
<dbReference type="Proteomes" id="UP000188532">
    <property type="component" value="Unassembled WGS sequence"/>
</dbReference>
<feature type="domain" description="RecBCD enzyme subunit RecD N-terminal" evidence="2">
    <location>
        <begin position="21"/>
        <end position="92"/>
    </location>
</feature>
<dbReference type="InterPro" id="IPR049550">
    <property type="entry name" value="RecD_N"/>
</dbReference>
<organism evidence="4 5">
    <name type="scientific">Mycobacterium kansasii</name>
    <dbReference type="NCBI Taxonomy" id="1768"/>
    <lineage>
        <taxon>Bacteria</taxon>
        <taxon>Bacillati</taxon>
        <taxon>Actinomycetota</taxon>
        <taxon>Actinomycetes</taxon>
        <taxon>Mycobacteriales</taxon>
        <taxon>Mycobacteriaceae</taxon>
        <taxon>Mycobacterium</taxon>
    </lineage>
</organism>
<comment type="caution">
    <text evidence="4">The sequence shown here is derived from an EMBL/GenBank/DDBJ whole genome shotgun (WGS) entry which is preliminary data.</text>
</comment>
<evidence type="ECO:0000313" key="6">
    <source>
        <dbReference type="Proteomes" id="UP000189229"/>
    </source>
</evidence>
<evidence type="ECO:0000313" key="4">
    <source>
        <dbReference type="EMBL" id="OOK66915.1"/>
    </source>
</evidence>
<dbReference type="EMBL" id="MVBN01000009">
    <property type="protein sequence ID" value="OOK66915.1"/>
    <property type="molecule type" value="Genomic_DNA"/>
</dbReference>
<dbReference type="Gene3D" id="3.40.50.300">
    <property type="entry name" value="P-loop containing nucleotide triphosphate hydrolases"/>
    <property type="match status" value="1"/>
</dbReference>
<reference evidence="5 6" key="1">
    <citation type="submission" date="2017-02" db="EMBL/GenBank/DDBJ databases">
        <title>Complete genome sequences of Mycobacterium kansasii strains isolated from rhesus macaques.</title>
        <authorList>
            <person name="Panda A."/>
            <person name="Nagaraj S."/>
            <person name="Zhao X."/>
            <person name="Tettelin H."/>
            <person name="Detolla L.J."/>
        </authorList>
    </citation>
    <scope>NUCLEOTIDE SEQUENCE [LARGE SCALE GENOMIC DNA]</scope>
    <source>
        <strain evidence="4 5">11-3469</strain>
        <strain evidence="3 6">11-3813</strain>
    </source>
</reference>
<dbReference type="Pfam" id="PF21185">
    <property type="entry name" value="RecD_N"/>
    <property type="match status" value="1"/>
</dbReference>
<sequence length="222" mass="24092">MSLVDVETAVTAAGLLRSFNEAGVLDLADVHVAQRLCALGRETDDRVALAAALAVRALRGGSVCVDMSTIAEAADGLPWPDAEQWLTAVRASTLLADPPVLHLYDDRLLYLDRYRREEQQVCDDLVAMLVPRPSGPTAEVPAFERLFPPGFEEQRGAAEIAVSQGVTVLTGGPGTGKTTTVARLLAALAEQAELAGRSRPASRWQRRPARRRRGWPRRCDTR</sequence>
<dbReference type="Pfam" id="PF13245">
    <property type="entry name" value="AAA_19"/>
    <property type="match status" value="1"/>
</dbReference>
<evidence type="ECO:0000313" key="3">
    <source>
        <dbReference type="EMBL" id="OOK65635.1"/>
    </source>
</evidence>
<feature type="compositionally biased region" description="Basic residues" evidence="1">
    <location>
        <begin position="204"/>
        <end position="216"/>
    </location>
</feature>